<gene>
    <name evidence="17" type="ORF">GSLYS_00004465001</name>
</gene>
<dbReference type="Gene3D" id="2.120.10.30">
    <property type="entry name" value="TolB, C-terminal domain"/>
    <property type="match status" value="1"/>
</dbReference>
<evidence type="ECO:0000256" key="15">
    <source>
        <dbReference type="PIRSR" id="PIRSR605511-2"/>
    </source>
</evidence>
<evidence type="ECO:0000256" key="9">
    <source>
        <dbReference type="ARBA" id="ARBA00022490"/>
    </source>
</evidence>
<dbReference type="PRINTS" id="PR01791">
    <property type="entry name" value="REGUCALCIN"/>
</dbReference>
<evidence type="ECO:0000256" key="10">
    <source>
        <dbReference type="ARBA" id="ARBA00022723"/>
    </source>
</evidence>
<keyword evidence="12" id="KW-0106">Calcium</keyword>
<comment type="similarity">
    <text evidence="6">Belongs to the SMP-30/CGR1 family.</text>
</comment>
<keyword evidence="18" id="KW-1185">Reference proteome</keyword>
<comment type="cofactor">
    <cofactor evidence="3">
        <name>Mn(2+)</name>
        <dbReference type="ChEBI" id="CHEBI:29035"/>
    </cofactor>
</comment>
<reference evidence="17 18" key="1">
    <citation type="submission" date="2024-04" db="EMBL/GenBank/DDBJ databases">
        <authorList>
            <consortium name="Genoscope - CEA"/>
            <person name="William W."/>
        </authorList>
    </citation>
    <scope>NUCLEOTIDE SEQUENCE [LARGE SCALE GENOMIC DNA]</scope>
</reference>
<evidence type="ECO:0000256" key="4">
    <source>
        <dbReference type="ARBA" id="ARBA00001946"/>
    </source>
</evidence>
<comment type="catalytic activity">
    <reaction evidence="1">
        <text>D-glucono-1,5-lactone + H2O = D-gluconate + H(+)</text>
        <dbReference type="Rhea" id="RHEA:10440"/>
        <dbReference type="ChEBI" id="CHEBI:15377"/>
        <dbReference type="ChEBI" id="CHEBI:15378"/>
        <dbReference type="ChEBI" id="CHEBI:16217"/>
        <dbReference type="ChEBI" id="CHEBI:18391"/>
        <dbReference type="EC" id="3.1.1.17"/>
    </reaction>
</comment>
<dbReference type="Pfam" id="PF08450">
    <property type="entry name" value="SGL"/>
    <property type="match status" value="1"/>
</dbReference>
<dbReference type="AlphaFoldDB" id="A0AAV2H9L6"/>
<protein>
    <recommendedName>
        <fullName evidence="8">Regucalcin</fullName>
        <ecNumber evidence="7">3.1.1.17</ecNumber>
    </recommendedName>
    <alternativeName>
        <fullName evidence="13">Gluconolactonase</fullName>
    </alternativeName>
</protein>
<evidence type="ECO:0000256" key="3">
    <source>
        <dbReference type="ARBA" id="ARBA00001936"/>
    </source>
</evidence>
<dbReference type="GO" id="GO:0005737">
    <property type="term" value="C:cytoplasm"/>
    <property type="evidence" value="ECO:0007669"/>
    <property type="project" value="UniProtKB-SubCell"/>
</dbReference>
<dbReference type="GO" id="GO:0019853">
    <property type="term" value="P:L-ascorbic acid biosynthetic process"/>
    <property type="evidence" value="ECO:0007669"/>
    <property type="project" value="TreeGrafter"/>
</dbReference>
<evidence type="ECO:0000256" key="11">
    <source>
        <dbReference type="ARBA" id="ARBA00022801"/>
    </source>
</evidence>
<feature type="binding site" evidence="15">
    <location>
        <position position="170"/>
    </location>
    <ligand>
        <name>substrate</name>
    </ligand>
</feature>
<dbReference type="InterPro" id="IPR008367">
    <property type="entry name" value="Regucalcin"/>
</dbReference>
<dbReference type="Proteomes" id="UP001497497">
    <property type="component" value="Unassembled WGS sequence"/>
</dbReference>
<feature type="binding site" evidence="15">
    <location>
        <position position="152"/>
    </location>
    <ligand>
        <name>substrate</name>
    </ligand>
</feature>
<organism evidence="17 18">
    <name type="scientific">Lymnaea stagnalis</name>
    <name type="common">Great pond snail</name>
    <name type="synonym">Helix stagnalis</name>
    <dbReference type="NCBI Taxonomy" id="6523"/>
    <lineage>
        <taxon>Eukaryota</taxon>
        <taxon>Metazoa</taxon>
        <taxon>Spiralia</taxon>
        <taxon>Lophotrochozoa</taxon>
        <taxon>Mollusca</taxon>
        <taxon>Gastropoda</taxon>
        <taxon>Heterobranchia</taxon>
        <taxon>Euthyneura</taxon>
        <taxon>Panpulmonata</taxon>
        <taxon>Hygrophila</taxon>
        <taxon>Lymnaeoidea</taxon>
        <taxon>Lymnaeidae</taxon>
        <taxon>Lymnaea</taxon>
    </lineage>
</organism>
<evidence type="ECO:0000256" key="14">
    <source>
        <dbReference type="PIRSR" id="PIRSR605511-1"/>
    </source>
</evidence>
<keyword evidence="10 15" id="KW-0479">Metal-binding</keyword>
<dbReference type="InterPro" id="IPR013658">
    <property type="entry name" value="SGL"/>
</dbReference>
<feature type="binding site" evidence="15">
    <location>
        <position position="257"/>
    </location>
    <ligand>
        <name>a divalent metal cation</name>
        <dbReference type="ChEBI" id="CHEBI:60240"/>
    </ligand>
</feature>
<accession>A0AAV2H9L6</accession>
<evidence type="ECO:0000256" key="8">
    <source>
        <dbReference type="ARBA" id="ARBA00016808"/>
    </source>
</evidence>
<dbReference type="PRINTS" id="PR01790">
    <property type="entry name" value="SMP30FAMILY"/>
</dbReference>
<evidence type="ECO:0000313" key="17">
    <source>
        <dbReference type="EMBL" id="CAL1530332.1"/>
    </source>
</evidence>
<evidence type="ECO:0000256" key="6">
    <source>
        <dbReference type="ARBA" id="ARBA00008853"/>
    </source>
</evidence>
<dbReference type="GO" id="GO:0030234">
    <property type="term" value="F:enzyme regulator activity"/>
    <property type="evidence" value="ECO:0007669"/>
    <property type="project" value="InterPro"/>
</dbReference>
<evidence type="ECO:0000256" key="2">
    <source>
        <dbReference type="ARBA" id="ARBA00001913"/>
    </source>
</evidence>
<dbReference type="FunFam" id="2.120.10.30:FF:000027">
    <property type="entry name" value="Regucalcin homologue"/>
    <property type="match status" value="1"/>
</dbReference>
<evidence type="ECO:0000256" key="13">
    <source>
        <dbReference type="ARBA" id="ARBA00032464"/>
    </source>
</evidence>
<dbReference type="EMBL" id="CAXITT010000067">
    <property type="protein sequence ID" value="CAL1530332.1"/>
    <property type="molecule type" value="Genomic_DNA"/>
</dbReference>
<evidence type="ECO:0000256" key="5">
    <source>
        <dbReference type="ARBA" id="ARBA00004496"/>
    </source>
</evidence>
<feature type="domain" description="SMP-30/Gluconolactonase/LRE-like region" evidence="16">
    <location>
        <begin position="66"/>
        <end position="316"/>
    </location>
</feature>
<comment type="cofactor">
    <cofactor evidence="15">
        <name>Zn(2+)</name>
        <dbReference type="ChEBI" id="CHEBI:29105"/>
    </cofactor>
    <text evidence="15">Binds 1 divalent metal cation per subunit.</text>
</comment>
<dbReference type="InterPro" id="IPR005511">
    <property type="entry name" value="SMP-30"/>
</dbReference>
<feature type="binding site" evidence="15">
    <location>
        <position position="68"/>
    </location>
    <ligand>
        <name>a divalent metal cation</name>
        <dbReference type="ChEBI" id="CHEBI:60240"/>
    </ligand>
</feature>
<sequence length="352" mass="39021">MVTHCDSVHPRPKSQRLTRPSMFCVYIGQSQRICRTQQIETCRIINYFAMASPKIEVAVKNCCPSIGEGPHWDVATQSLLYVDIISGGVHRWDSNTGIEEKINLDGTVGFVVPRDEGGYVVGLNRTISLVDWNTKAVTTLAEVEQGSKNRFNDAKCDASGRLWAGTMGFETVPGKVDSGEGNLYSFSTDRKLTKHLGNIDISNGMDWTDDNSVMYYIDSVPRKVFAFDFNIEEGTINNQRTVVEFEPNTDSSYGLPDGMCIDVEGKIWVACFGAGRVHRFDPETGKTLQTLDFPATNTTSVCFGGKHLDELFVTCSQWRLPEETQDKQPLAGSVFKVTGLNVKGRAPNNYKG</sequence>
<feature type="active site" description="Proton donor/acceptor" evidence="14">
    <location>
        <position position="257"/>
    </location>
</feature>
<comment type="caution">
    <text evidence="17">The sequence shown here is derived from an EMBL/GenBank/DDBJ whole genome shotgun (WGS) entry which is preliminary data.</text>
</comment>
<evidence type="ECO:0000256" key="12">
    <source>
        <dbReference type="ARBA" id="ARBA00022837"/>
    </source>
</evidence>
<evidence type="ECO:0000256" key="7">
    <source>
        <dbReference type="ARBA" id="ARBA00013227"/>
    </source>
</evidence>
<keyword evidence="15" id="KW-0862">Zinc</keyword>
<feature type="binding site" evidence="15">
    <location>
        <position position="203"/>
    </location>
    <ligand>
        <name>a divalent metal cation</name>
        <dbReference type="ChEBI" id="CHEBI:60240"/>
    </ligand>
</feature>
<evidence type="ECO:0000259" key="16">
    <source>
        <dbReference type="Pfam" id="PF08450"/>
    </source>
</evidence>
<evidence type="ECO:0000256" key="1">
    <source>
        <dbReference type="ARBA" id="ARBA00001589"/>
    </source>
</evidence>
<name>A0AAV2H9L6_LYMST</name>
<feature type="binding site" evidence="15">
    <location>
        <position position="150"/>
    </location>
    <ligand>
        <name>substrate</name>
    </ligand>
</feature>
<dbReference type="EC" id="3.1.1.17" evidence="7"/>
<dbReference type="GO" id="GO:0004341">
    <property type="term" value="F:gluconolactonase activity"/>
    <property type="evidence" value="ECO:0007669"/>
    <property type="project" value="UniProtKB-EC"/>
</dbReference>
<dbReference type="InterPro" id="IPR011042">
    <property type="entry name" value="6-blade_b-propeller_TolB-like"/>
</dbReference>
<dbReference type="PANTHER" id="PTHR10907:SF47">
    <property type="entry name" value="REGUCALCIN"/>
    <property type="match status" value="1"/>
</dbReference>
<dbReference type="SUPFAM" id="SSF63829">
    <property type="entry name" value="Calcium-dependent phosphotriesterase"/>
    <property type="match status" value="1"/>
</dbReference>
<proteinExistence type="inferred from homology"/>
<keyword evidence="9" id="KW-0963">Cytoplasm</keyword>
<keyword evidence="11" id="KW-0378">Hydrolase</keyword>
<dbReference type="PANTHER" id="PTHR10907">
    <property type="entry name" value="REGUCALCIN"/>
    <property type="match status" value="1"/>
</dbReference>
<evidence type="ECO:0000313" key="18">
    <source>
        <dbReference type="Proteomes" id="UP001497497"/>
    </source>
</evidence>
<comment type="cofactor">
    <cofactor evidence="4">
        <name>Mg(2+)</name>
        <dbReference type="ChEBI" id="CHEBI:18420"/>
    </cofactor>
</comment>
<dbReference type="GO" id="GO:0005509">
    <property type="term" value="F:calcium ion binding"/>
    <property type="evidence" value="ECO:0007669"/>
    <property type="project" value="InterPro"/>
</dbReference>
<comment type="subcellular location">
    <subcellularLocation>
        <location evidence="5">Cytoplasm</location>
    </subcellularLocation>
</comment>
<comment type="cofactor">
    <cofactor evidence="2">
        <name>Ca(2+)</name>
        <dbReference type="ChEBI" id="CHEBI:29108"/>
    </cofactor>
</comment>